<protein>
    <recommendedName>
        <fullName evidence="17">Kinesin motor domain-containing protein</fullName>
    </recommendedName>
</protein>
<dbReference type="SUPFAM" id="SSF49562">
    <property type="entry name" value="C2 domain (Calcium/lipid-binding domain, CaLB)"/>
    <property type="match status" value="1"/>
</dbReference>
<feature type="binding site" evidence="9">
    <location>
        <begin position="94"/>
        <end position="101"/>
    </location>
    <ligand>
        <name>ATP</name>
        <dbReference type="ChEBI" id="CHEBI:30616"/>
    </ligand>
</feature>
<dbReference type="FunFam" id="3.40.850.10:FF:000063">
    <property type="entry name" value="Kinesin-like protein"/>
    <property type="match status" value="1"/>
</dbReference>
<comment type="similarity">
    <text evidence="9">Belongs to the TRAFAC class myosin-kinesin ATPase superfamily. Kinesin family.</text>
</comment>
<dbReference type="InterPro" id="IPR008984">
    <property type="entry name" value="SMAD_FHA_dom_sf"/>
</dbReference>
<dbReference type="GO" id="GO:0008017">
    <property type="term" value="F:microtubule binding"/>
    <property type="evidence" value="ECO:0007669"/>
    <property type="project" value="InterPro"/>
</dbReference>
<keyword evidence="3" id="KW-0493">Microtubule</keyword>
<keyword evidence="6" id="KW-0175">Coiled coil</keyword>
<feature type="compositionally biased region" description="Basic and acidic residues" evidence="10">
    <location>
        <begin position="1089"/>
        <end position="1143"/>
    </location>
</feature>
<feature type="domain" description="Kinesin motor" evidence="12">
    <location>
        <begin position="4"/>
        <end position="342"/>
    </location>
</feature>
<dbReference type="PRINTS" id="PR00380">
    <property type="entry name" value="KINESINHEAVY"/>
</dbReference>
<feature type="region of interest" description="Disordered" evidence="10">
    <location>
        <begin position="375"/>
        <end position="394"/>
    </location>
</feature>
<dbReference type="SUPFAM" id="SSF52540">
    <property type="entry name" value="P-loop containing nucleoside triphosphate hydrolases"/>
    <property type="match status" value="1"/>
</dbReference>
<evidence type="ECO:0000256" key="1">
    <source>
        <dbReference type="ARBA" id="ARBA00004245"/>
    </source>
</evidence>
<dbReference type="Gene3D" id="2.60.200.20">
    <property type="match status" value="1"/>
</dbReference>
<dbReference type="GO" id="GO:0005524">
    <property type="term" value="F:ATP binding"/>
    <property type="evidence" value="ECO:0007669"/>
    <property type="project" value="UniProtKB-UniRule"/>
</dbReference>
<dbReference type="InterPro" id="IPR001752">
    <property type="entry name" value="Kinesin_motor_dom"/>
</dbReference>
<dbReference type="InterPro" id="IPR000253">
    <property type="entry name" value="FHA_dom"/>
</dbReference>
<dbReference type="SUPFAM" id="SSF49879">
    <property type="entry name" value="SMAD/FHA domain"/>
    <property type="match status" value="1"/>
</dbReference>
<dbReference type="PROSITE" id="PS00411">
    <property type="entry name" value="KINESIN_MOTOR_1"/>
    <property type="match status" value="1"/>
</dbReference>
<feature type="domain" description="FHA" evidence="11">
    <location>
        <begin position="494"/>
        <end position="547"/>
    </location>
</feature>
<evidence type="ECO:0000256" key="8">
    <source>
        <dbReference type="ARBA" id="ARBA00023212"/>
    </source>
</evidence>
<evidence type="ECO:0000313" key="16">
    <source>
        <dbReference type="Proteomes" id="UP000325113"/>
    </source>
</evidence>
<evidence type="ECO:0000313" key="15">
    <source>
        <dbReference type="Proteomes" id="UP000322899"/>
    </source>
</evidence>
<comment type="subcellular location">
    <subcellularLocation>
        <location evidence="1">Cytoplasm</location>
        <location evidence="1">Cytoskeleton</location>
    </subcellularLocation>
</comment>
<feature type="compositionally biased region" description="Basic and acidic residues" evidence="10">
    <location>
        <begin position="1160"/>
        <end position="1173"/>
    </location>
</feature>
<dbReference type="GO" id="GO:0007018">
    <property type="term" value="P:microtubule-based movement"/>
    <property type="evidence" value="ECO:0007669"/>
    <property type="project" value="InterPro"/>
</dbReference>
<evidence type="ECO:0000256" key="5">
    <source>
        <dbReference type="ARBA" id="ARBA00022840"/>
    </source>
</evidence>
<dbReference type="CDD" id="cd22709">
    <property type="entry name" value="FHA_KIF28P"/>
    <property type="match status" value="1"/>
</dbReference>
<dbReference type="Proteomes" id="UP000325113">
    <property type="component" value="Unassembled WGS sequence"/>
</dbReference>
<dbReference type="SMART" id="SM00129">
    <property type="entry name" value="KISc"/>
    <property type="match status" value="1"/>
</dbReference>
<evidence type="ECO:0000256" key="3">
    <source>
        <dbReference type="ARBA" id="ARBA00022701"/>
    </source>
</evidence>
<dbReference type="PROSITE" id="PS50067">
    <property type="entry name" value="KINESIN_MOTOR_2"/>
    <property type="match status" value="1"/>
</dbReference>
<dbReference type="PANTHER" id="PTHR47117">
    <property type="entry name" value="STAR-RELATED LIPID TRANSFER PROTEIN 9"/>
    <property type="match status" value="1"/>
</dbReference>
<dbReference type="InterPro" id="IPR027417">
    <property type="entry name" value="P-loop_NTPase"/>
</dbReference>
<dbReference type="Pfam" id="PF00498">
    <property type="entry name" value="FHA"/>
    <property type="match status" value="1"/>
</dbReference>
<dbReference type="EMBL" id="VLTO01000127">
    <property type="protein sequence ID" value="KAA0162125.1"/>
    <property type="molecule type" value="Genomic_DNA"/>
</dbReference>
<dbReference type="InterPro" id="IPR032405">
    <property type="entry name" value="Kinesin_assoc"/>
</dbReference>
<dbReference type="InterPro" id="IPR019821">
    <property type="entry name" value="Kinesin_motor_CS"/>
</dbReference>
<dbReference type="Pfam" id="PF16183">
    <property type="entry name" value="Kinesin_assoc"/>
    <property type="match status" value="1"/>
</dbReference>
<sequence>MADNVKVAVRVRPFNGREKGMGAKCIVRMEGSETFLTDPTTGKDHSFRFDFSYNSFLDRDDPGYASQAIVYRDLGQGILDNAYEGYNTSLFAYGQTGSGKSYSMVGYGEDKGIVVVASEKIFDRVNANTDPNLSFKVEMSTLEIYMEKVRDLNNPKAGDLKIRQDPKTGFFVQGLTKHTVGDYATVESLMEAATKARTVAATNMNATSSRAHTIFQLMLTQTKVDAAAGKATDKTSTINLIDLAGSERANSTGATGARLKEGSAINMSLTALGNVISALAHNSDSSKRPKKVPYRDSALTLLLKNSLGGNARTIMIAAISPADVNHDETLSTLRYADRAKQIKNKAVINEDPNEKLIRGLKEEIENLRKMLAGQGTVPGGEAAAAASSGAGGADIEELKKKMEEEREAELARMRKELEDKMRSELEAAKASDEAQGRDAAAARHAELSAQGVLSGEELHAARERAKTEAHLVNLHEDPQLTRQIYHFAVADGTTTVGRSDSDTKQDVVLGGLSIQKEHAVVIGDGAGGFRLELRTEGARTYVNGTPVTGPVALHDNSRIIFGNNHAFLFCNPTDTAPKAEGEDDGVPEEVTFDFVMLEVNKAQAAAMAAEEEKRRLEAEAEKAKAEARVKELQAEMEAERTRMQADAEKRMKALQEQSAAGDREARERQEAMLEEARKQQQVLEKKLQEQIAETERVAAKKQKEMRERSLLDEKLLKTIPMVNEANAIADELAKNALLELRLMANQRKGLWTGEEDEDGEVAPEPLDTEVYVRVAPKEGSGLEGLWHYDDFMERLYAMREMYQAFVSAGRELPVPGYEDPLTDPFHVEPEDMSLGKATVFLDTLLHIMPISETTPILDYKGSDQGELSVRVVPHFGDKVPETDEEGDDDLMALEAAGDDGGIPDSLSKLVGHKLNITVQVKAARGLPVDRSVGAHVRFRFFLDERERRTPAIDGKAMNPRFDYSCTFSNVITDELLKYLGEEELSFDVWGRQDDGTAKMAMGPAKRIGRHSVAGDYDGAGAAAAAAGGAASPAVAELREQVESRQREAEAALAKLKEEEAKRESLEAKLRALEASSPRGSPTAAAAAMEEVKQKQEAEHRAALERVKQEAEHAKEEREAARRELEEARNRAEQAEERARKATEEQAQAAAAAASEAAGKPAKDAEEELARLRRELREANEAKVAAEAARDSAQHAAKTAEEAAAAAASKSSRTCAVM</sequence>
<dbReference type="Proteomes" id="UP000322899">
    <property type="component" value="Unassembled WGS sequence"/>
</dbReference>
<keyword evidence="7 9" id="KW-0505">Motor protein</keyword>
<comment type="caution">
    <text evidence="13">The sequence shown here is derived from an EMBL/GenBank/DDBJ whole genome shotgun (WGS) entry which is preliminary data.</text>
</comment>
<dbReference type="PROSITE" id="PS50006">
    <property type="entry name" value="FHA_DOMAIN"/>
    <property type="match status" value="1"/>
</dbReference>
<dbReference type="AlphaFoldDB" id="A0A5A8DA66"/>
<evidence type="ECO:0000256" key="9">
    <source>
        <dbReference type="PROSITE-ProRule" id="PRU00283"/>
    </source>
</evidence>
<dbReference type="EMBL" id="VLTM01000010">
    <property type="protein sequence ID" value="KAA0165961.1"/>
    <property type="molecule type" value="Genomic_DNA"/>
</dbReference>
<evidence type="ECO:0000256" key="2">
    <source>
        <dbReference type="ARBA" id="ARBA00022490"/>
    </source>
</evidence>
<dbReference type="OrthoDB" id="3176171at2759"/>
<dbReference type="InterPro" id="IPR035892">
    <property type="entry name" value="C2_domain_sf"/>
</dbReference>
<evidence type="ECO:0000313" key="13">
    <source>
        <dbReference type="EMBL" id="KAA0162125.1"/>
    </source>
</evidence>
<evidence type="ECO:0000256" key="4">
    <source>
        <dbReference type="ARBA" id="ARBA00022741"/>
    </source>
</evidence>
<feature type="region of interest" description="Disordered" evidence="10">
    <location>
        <begin position="423"/>
        <end position="443"/>
    </location>
</feature>
<evidence type="ECO:0000256" key="6">
    <source>
        <dbReference type="ARBA" id="ARBA00023054"/>
    </source>
</evidence>
<reference evidence="15 16" key="1">
    <citation type="submission" date="2019-07" db="EMBL/GenBank/DDBJ databases">
        <title>Genomes of Cafeteria roenbergensis.</title>
        <authorList>
            <person name="Fischer M.G."/>
            <person name="Hackl T."/>
            <person name="Roman M."/>
        </authorList>
    </citation>
    <scope>NUCLEOTIDE SEQUENCE [LARGE SCALE GENOMIC DNA]</scope>
    <source>
        <strain evidence="14 16">Cflag</strain>
        <strain evidence="13 15">E4-10P</strain>
    </source>
</reference>
<keyword evidence="4 9" id="KW-0547">Nucleotide-binding</keyword>
<keyword evidence="8" id="KW-0206">Cytoskeleton</keyword>
<name>A0A5A8DA66_CAFRO</name>
<evidence type="ECO:0000256" key="10">
    <source>
        <dbReference type="SAM" id="MobiDB-lite"/>
    </source>
</evidence>
<dbReference type="GO" id="GO:0003777">
    <property type="term" value="F:microtubule motor activity"/>
    <property type="evidence" value="ECO:0007669"/>
    <property type="project" value="InterPro"/>
</dbReference>
<feature type="region of interest" description="Disordered" evidence="10">
    <location>
        <begin position="1071"/>
        <end position="1173"/>
    </location>
</feature>
<evidence type="ECO:0008006" key="17">
    <source>
        <dbReference type="Google" id="ProtNLM"/>
    </source>
</evidence>
<evidence type="ECO:0000256" key="7">
    <source>
        <dbReference type="ARBA" id="ARBA00023175"/>
    </source>
</evidence>
<feature type="compositionally biased region" description="Low complexity" evidence="10">
    <location>
        <begin position="379"/>
        <end position="388"/>
    </location>
</feature>
<evidence type="ECO:0000259" key="11">
    <source>
        <dbReference type="PROSITE" id="PS50006"/>
    </source>
</evidence>
<feature type="compositionally biased region" description="Low complexity" evidence="10">
    <location>
        <begin position="1144"/>
        <end position="1159"/>
    </location>
</feature>
<organism evidence="13 15">
    <name type="scientific">Cafeteria roenbergensis</name>
    <name type="common">Marine flagellate</name>
    <dbReference type="NCBI Taxonomy" id="33653"/>
    <lineage>
        <taxon>Eukaryota</taxon>
        <taxon>Sar</taxon>
        <taxon>Stramenopiles</taxon>
        <taxon>Bigyra</taxon>
        <taxon>Opalozoa</taxon>
        <taxon>Bicosoecida</taxon>
        <taxon>Cafeteriaceae</taxon>
        <taxon>Cafeteria</taxon>
    </lineage>
</organism>
<evidence type="ECO:0000259" key="12">
    <source>
        <dbReference type="PROSITE" id="PS50067"/>
    </source>
</evidence>
<keyword evidence="2" id="KW-0963">Cytoplasm</keyword>
<dbReference type="SMART" id="SM00240">
    <property type="entry name" value="FHA"/>
    <property type="match status" value="1"/>
</dbReference>
<gene>
    <name evidence="13" type="ORF">FNF27_08093</name>
    <name evidence="14" type="ORF">FNF31_01575</name>
</gene>
<proteinExistence type="inferred from homology"/>
<keyword evidence="5 9" id="KW-0067">ATP-binding</keyword>
<dbReference type="Pfam" id="PF00225">
    <property type="entry name" value="Kinesin"/>
    <property type="match status" value="1"/>
</dbReference>
<dbReference type="Gene3D" id="3.40.850.10">
    <property type="entry name" value="Kinesin motor domain"/>
    <property type="match status" value="1"/>
</dbReference>
<dbReference type="GO" id="GO:0005874">
    <property type="term" value="C:microtubule"/>
    <property type="evidence" value="ECO:0007669"/>
    <property type="project" value="UniProtKB-KW"/>
</dbReference>
<feature type="compositionally biased region" description="Basic and acidic residues" evidence="10">
    <location>
        <begin position="661"/>
        <end position="677"/>
    </location>
</feature>
<accession>A0A5A8DA66</accession>
<feature type="region of interest" description="Disordered" evidence="10">
    <location>
        <begin position="655"/>
        <end position="677"/>
    </location>
</feature>
<dbReference type="InterPro" id="IPR036961">
    <property type="entry name" value="Kinesin_motor_dom_sf"/>
</dbReference>
<evidence type="ECO:0000313" key="14">
    <source>
        <dbReference type="EMBL" id="KAA0165961.1"/>
    </source>
</evidence>